<keyword evidence="1 3" id="KW-0547">Nucleotide-binding</keyword>
<dbReference type="PIRSF" id="PIRSF038189">
    <property type="entry name" value="IRAK4"/>
    <property type="match status" value="1"/>
</dbReference>
<dbReference type="Gene3D" id="1.10.533.10">
    <property type="entry name" value="Death Domain, Fas"/>
    <property type="match status" value="1"/>
</dbReference>
<feature type="domain" description="Protein kinase" evidence="7">
    <location>
        <begin position="143"/>
        <end position="415"/>
    </location>
</feature>
<comment type="catalytic activity">
    <reaction evidence="3">
        <text>L-seryl-[protein] + ATP = O-phospho-L-seryl-[protein] + ADP + H(+)</text>
        <dbReference type="Rhea" id="RHEA:17989"/>
        <dbReference type="Rhea" id="RHEA-COMP:9863"/>
        <dbReference type="Rhea" id="RHEA-COMP:11604"/>
        <dbReference type="ChEBI" id="CHEBI:15378"/>
        <dbReference type="ChEBI" id="CHEBI:29999"/>
        <dbReference type="ChEBI" id="CHEBI:30616"/>
        <dbReference type="ChEBI" id="CHEBI:83421"/>
        <dbReference type="ChEBI" id="CHEBI:456216"/>
        <dbReference type="EC" id="2.7.11.1"/>
    </reaction>
</comment>
<dbReference type="Gene3D" id="1.10.510.10">
    <property type="entry name" value="Transferase(Phosphotransferase) domain 1"/>
    <property type="match status" value="1"/>
</dbReference>
<comment type="catalytic activity">
    <reaction evidence="3">
        <text>L-threonyl-[protein] + ATP = O-phospho-L-threonyl-[protein] + ADP + H(+)</text>
        <dbReference type="Rhea" id="RHEA:46608"/>
        <dbReference type="Rhea" id="RHEA-COMP:11060"/>
        <dbReference type="Rhea" id="RHEA-COMP:11605"/>
        <dbReference type="ChEBI" id="CHEBI:15378"/>
        <dbReference type="ChEBI" id="CHEBI:30013"/>
        <dbReference type="ChEBI" id="CHEBI:30616"/>
        <dbReference type="ChEBI" id="CHEBI:61977"/>
        <dbReference type="ChEBI" id="CHEBI:456216"/>
        <dbReference type="EC" id="2.7.11.1"/>
    </reaction>
</comment>
<dbReference type="PANTHER" id="PTHR27001">
    <property type="entry name" value="OS01G0253100 PROTEIN"/>
    <property type="match status" value="1"/>
</dbReference>
<evidence type="ECO:0000259" key="7">
    <source>
        <dbReference type="PROSITE" id="PS50011"/>
    </source>
</evidence>
<dbReference type="Ensembl" id="ENSSFOT00015073247.1">
    <property type="protein sequence ID" value="ENSSFOP00015059949.1"/>
    <property type="gene ID" value="ENSSFOG00015005625.2"/>
</dbReference>
<dbReference type="FunFam" id="1.10.533.10:FF:000028">
    <property type="entry name" value="Interleukin 1 receptor-associated kinase 4"/>
    <property type="match status" value="1"/>
</dbReference>
<comment type="subunit">
    <text evidence="3">Associates with MYD88 and IRAK2 to form a ternary complex called the Myddosome.</text>
</comment>
<dbReference type="InterPro" id="IPR001245">
    <property type="entry name" value="Ser-Thr/Tyr_kinase_cat_dom"/>
</dbReference>
<dbReference type="SUPFAM" id="SSF47986">
    <property type="entry name" value="DEATH domain"/>
    <property type="match status" value="1"/>
</dbReference>
<evidence type="ECO:0000313" key="9">
    <source>
        <dbReference type="Proteomes" id="UP000694397"/>
    </source>
</evidence>
<keyword evidence="3" id="KW-0460">Magnesium</keyword>
<keyword evidence="3" id="KW-0808">Transferase</keyword>
<dbReference type="PROSITE" id="PS00107">
    <property type="entry name" value="PROTEIN_KINASE_ATP"/>
    <property type="match status" value="1"/>
</dbReference>
<organism evidence="8 9">
    <name type="scientific">Scleropages formosus</name>
    <name type="common">Asian bonytongue</name>
    <name type="synonym">Osteoglossum formosum</name>
    <dbReference type="NCBI Taxonomy" id="113540"/>
    <lineage>
        <taxon>Eukaryota</taxon>
        <taxon>Metazoa</taxon>
        <taxon>Chordata</taxon>
        <taxon>Craniata</taxon>
        <taxon>Vertebrata</taxon>
        <taxon>Euteleostomi</taxon>
        <taxon>Actinopterygii</taxon>
        <taxon>Neopterygii</taxon>
        <taxon>Teleostei</taxon>
        <taxon>Osteoglossocephala</taxon>
        <taxon>Osteoglossomorpha</taxon>
        <taxon>Osteoglossiformes</taxon>
        <taxon>Osteoglossidae</taxon>
        <taxon>Scleropages</taxon>
    </lineage>
</organism>
<keyword evidence="3" id="KW-0391">Immunity</keyword>
<keyword evidence="9" id="KW-1185">Reference proteome</keyword>
<dbReference type="FunFam" id="1.10.510.10:FF:000414">
    <property type="entry name" value="Interleukin-1 receptor-associated kinase 4"/>
    <property type="match status" value="1"/>
</dbReference>
<keyword evidence="3" id="KW-0399">Innate immunity</keyword>
<dbReference type="Gene3D" id="3.30.200.20">
    <property type="entry name" value="Phosphorylase Kinase, domain 1"/>
    <property type="match status" value="1"/>
</dbReference>
<keyword evidence="3" id="KW-0963">Cytoplasm</keyword>
<keyword evidence="3" id="KW-0723">Serine/threonine-protein kinase</keyword>
<comment type="subcellular location">
    <subcellularLocation>
        <location evidence="3">Cytoplasm</location>
    </subcellularLocation>
</comment>
<dbReference type="GO" id="GO:0005737">
    <property type="term" value="C:cytoplasm"/>
    <property type="evidence" value="ECO:0007669"/>
    <property type="project" value="UniProtKB-SubCell"/>
</dbReference>
<reference evidence="8 9" key="1">
    <citation type="submission" date="2019-04" db="EMBL/GenBank/DDBJ databases">
        <authorList>
            <consortium name="Wellcome Sanger Institute Data Sharing"/>
        </authorList>
    </citation>
    <scope>NUCLEOTIDE SEQUENCE [LARGE SCALE GENOMIC DNA]</scope>
</reference>
<comment type="function">
    <text evidence="3">Serine/threonine-protein kinase that plays a critical role in initiating innate immune response against foreign pathogens.</text>
</comment>
<dbReference type="GO" id="GO:0005524">
    <property type="term" value="F:ATP binding"/>
    <property type="evidence" value="ECO:0007669"/>
    <property type="project" value="UniProtKB-UniRule"/>
</dbReference>
<feature type="binding site" evidence="5">
    <location>
        <position position="170"/>
    </location>
    <ligand>
        <name>ATP</name>
        <dbReference type="ChEBI" id="CHEBI:30616"/>
    </ligand>
</feature>
<dbReference type="InterPro" id="IPR017441">
    <property type="entry name" value="Protein_kinase_ATP_BS"/>
</dbReference>
<dbReference type="GO" id="GO:0000287">
    <property type="term" value="F:magnesium ion binding"/>
    <property type="evidence" value="ECO:0007669"/>
    <property type="project" value="InterPro"/>
</dbReference>
<accession>A0A8C9UAD6</accession>
<dbReference type="AlphaFoldDB" id="A0A8C9UAD6"/>
<dbReference type="PROSITE" id="PS50011">
    <property type="entry name" value="PROTEIN_KINASE_DOM"/>
    <property type="match status" value="1"/>
</dbReference>
<feature type="binding site" evidence="5">
    <location>
        <position position="270"/>
    </location>
    <ligand>
        <name>ATP</name>
        <dbReference type="ChEBI" id="CHEBI:30616"/>
    </ligand>
</feature>
<evidence type="ECO:0000256" key="2">
    <source>
        <dbReference type="ARBA" id="ARBA00022840"/>
    </source>
</evidence>
<dbReference type="InterPro" id="IPR017428">
    <property type="entry name" value="IRAK4"/>
</dbReference>
<feature type="binding site" evidence="5">
    <location>
        <begin position="270"/>
        <end position="272"/>
    </location>
    <ligand>
        <name>ATP</name>
        <dbReference type="ChEBI" id="CHEBI:30616"/>
    </ligand>
</feature>
<name>A0A8C9UAD6_SCLFO</name>
<feature type="active site" description="Proton acceptor" evidence="4">
    <location>
        <position position="268"/>
    </location>
</feature>
<evidence type="ECO:0000256" key="6">
    <source>
        <dbReference type="PROSITE-ProRule" id="PRU10141"/>
    </source>
</evidence>
<evidence type="ECO:0000256" key="5">
    <source>
        <dbReference type="PIRSR" id="PIRSR038189-2"/>
    </source>
</evidence>
<comment type="cofactor">
    <cofactor evidence="3">
        <name>Mg(2+)</name>
        <dbReference type="ChEBI" id="CHEBI:18420"/>
    </cofactor>
</comment>
<dbReference type="GO" id="GO:0005886">
    <property type="term" value="C:plasma membrane"/>
    <property type="evidence" value="ECO:0007669"/>
    <property type="project" value="TreeGrafter"/>
</dbReference>
<protein>
    <recommendedName>
        <fullName evidence="3">Interleukin-1 receptor-associated kinase 4</fullName>
        <ecNumber evidence="3">2.7.11.1</ecNumber>
    </recommendedName>
</protein>
<feature type="binding site" evidence="6">
    <location>
        <position position="171"/>
    </location>
    <ligand>
        <name>ATP</name>
        <dbReference type="ChEBI" id="CHEBI:30616"/>
    </ligand>
</feature>
<dbReference type="GO" id="GO:0007165">
    <property type="term" value="P:signal transduction"/>
    <property type="evidence" value="ECO:0007669"/>
    <property type="project" value="InterPro"/>
</dbReference>
<evidence type="ECO:0000313" key="8">
    <source>
        <dbReference type="Ensembl" id="ENSSFOP00015059949.1"/>
    </source>
</evidence>
<dbReference type="SMART" id="SM00220">
    <property type="entry name" value="S_TKc"/>
    <property type="match status" value="1"/>
</dbReference>
<keyword evidence="3" id="KW-0418">Kinase</keyword>
<dbReference type="InterPro" id="IPR011009">
    <property type="entry name" value="Kinase-like_dom_sf"/>
</dbReference>
<dbReference type="Pfam" id="PF07714">
    <property type="entry name" value="PK_Tyr_Ser-Thr"/>
    <property type="match status" value="1"/>
</dbReference>
<evidence type="ECO:0000256" key="3">
    <source>
        <dbReference type="PIRNR" id="PIRNR038189"/>
    </source>
</evidence>
<evidence type="ECO:0000256" key="4">
    <source>
        <dbReference type="PIRSR" id="PIRSR038189-1"/>
    </source>
</evidence>
<reference evidence="8" key="3">
    <citation type="submission" date="2025-09" db="UniProtKB">
        <authorList>
            <consortium name="Ensembl"/>
        </authorList>
    </citation>
    <scope>IDENTIFICATION</scope>
</reference>
<dbReference type="Proteomes" id="UP000694397">
    <property type="component" value="Chromosome 2"/>
</dbReference>
<comment type="similarity">
    <text evidence="3">Belongs to the protein kinase superfamily. TKL Ser/Thr protein kinase family. Pelle subfamily.</text>
</comment>
<dbReference type="SUPFAM" id="SSF56112">
    <property type="entry name" value="Protein kinase-like (PK-like)"/>
    <property type="match status" value="1"/>
</dbReference>
<sequence>MSEAVAPSTFVRSLGYGTLHQLADFLDPQDSWKRVLMEIRKPTGEPRYSQLHLRRFEGVVAMGKSPTIALLSDWGTTNCTVGQLVDILVRNQLLAPARLLLPGRLTVFLNVATVLPFWCSGFHRFSFQELLQMTSNFDDRSASEGGGKLGEGGFGTVYRGNFNKVDVAVKKLNSMDDISPQDLKTQFNQEVQTLRTLKHKNLVEMVGFSCDGDHLCLVYPYMCNGSLLDRLACLGDSLPLSWTRRCLIAAGTARGLEYLHSNHHIHRDVKSANILLDETFEPKISDFGLTRASEKKSASTVLTEKIVGTTAYMAPEALRGEITPKSDVFSFGVVLLEVLSGLPPVDSSRDPQFLMEMKEEIEDEELTLEHFVDKKMGDWGQASVEKMYSVAKDCLSERKNRRPQMEEVRVLLAALME</sequence>
<evidence type="ECO:0000256" key="1">
    <source>
        <dbReference type="ARBA" id="ARBA00022741"/>
    </source>
</evidence>
<dbReference type="InterPro" id="IPR000719">
    <property type="entry name" value="Prot_kinase_dom"/>
</dbReference>
<dbReference type="InterPro" id="IPR011029">
    <property type="entry name" value="DEATH-like_dom_sf"/>
</dbReference>
<dbReference type="GO" id="GO:0045087">
    <property type="term" value="P:innate immune response"/>
    <property type="evidence" value="ECO:0007669"/>
    <property type="project" value="UniProtKB-UniRule"/>
</dbReference>
<dbReference type="GO" id="GO:0004674">
    <property type="term" value="F:protein serine/threonine kinase activity"/>
    <property type="evidence" value="ECO:0007669"/>
    <property type="project" value="UniProtKB-UniRule"/>
</dbReference>
<gene>
    <name evidence="8" type="primary">IRAK4</name>
    <name evidence="8" type="synonym">irak4</name>
</gene>
<proteinExistence type="inferred from homology"/>
<reference evidence="8" key="2">
    <citation type="submission" date="2025-08" db="UniProtKB">
        <authorList>
            <consortium name="Ensembl"/>
        </authorList>
    </citation>
    <scope>IDENTIFICATION</scope>
</reference>
<keyword evidence="2 3" id="KW-0067">ATP-binding</keyword>
<dbReference type="GeneTree" id="ENSGT00940000158792"/>
<dbReference type="PANTHER" id="PTHR27001:SF931">
    <property type="entry name" value="OS11G0664100 PROTEIN"/>
    <property type="match status" value="1"/>
</dbReference>
<dbReference type="EC" id="2.7.11.1" evidence="3"/>